<proteinExistence type="predicted"/>
<gene>
    <name evidence="1" type="ORF">Ari01nite_27860</name>
</gene>
<comment type="caution">
    <text evidence="1">The sequence shown here is derived from an EMBL/GenBank/DDBJ whole genome shotgun (WGS) entry which is preliminary data.</text>
</comment>
<accession>A0A919K2B3</accession>
<name>A0A919K2B3_9ACTN</name>
<keyword evidence="2" id="KW-1185">Reference proteome</keyword>
<sequence length="743" mass="77271">MRRVRINTVGYGLGVLTLVGALAVVLPITVHAEEAPKSPSTAHIQPDRVVTLPTGERVFLTAAGDGRQVRGVEPPAGARTGADPVRVRTMSVADHHYVVPESALPFVGRQLDLSLFDVRNPAAAIQVEWEPGVTPRTIPGLDLKPAAGDKSTGRVGDPAAFGAAMAGAATQARTSAARSTTSSRQVAVPATGPLAGVRSVRAATASAAAEPTANPQFPLANLTVKGLDALGVAAFSGGVSITNAEDVQRFSSMQSFVNGEVSFSVPEGHYSLEVSITTYDAETKYVGDALLFFPEIEIVGPQMELVADARKATTAVPVPTTPNPSGLEQMQATFSRMSAAGFDSTTAFMMVGGSPSLKVTPTDPVSIGAVRWYTYFRLNAPSGAADPYLYDLVFPADGSVPDNFAEQVPAGSLATLDTTYAGEAGAAPISTYRTSFQDWEQFPIRFASTANAPLRRTEYLSAAPDMGWVGTAVAKPDEFNGAAQSPMVVYQAGAKLADRFLAAPMVPGVDRGTVRTQSCPACRQDDQLMLNLQPFTDAGGHGVRMTTSATATIQNQMRVYADGQLVGQATDPAGSIVIPGGSEQMKLELDSSVTAPWVTTSAKVHTAWTWRTATPTAPLPPGGRTCLEADAPCSYLPLLFAAYDLGVDTTNAVPAGVAVPLTVTVRPQEFAPAPAADKITLEVSGDDGATWSPVTTTAAGGGKFTGSVTPAAGSEFLSFRLHASEATGGTLDQTVTRALRVTG</sequence>
<dbReference type="Proteomes" id="UP000636960">
    <property type="component" value="Unassembled WGS sequence"/>
</dbReference>
<evidence type="ECO:0000313" key="2">
    <source>
        <dbReference type="Proteomes" id="UP000636960"/>
    </source>
</evidence>
<organism evidence="1 2">
    <name type="scientific">Paractinoplanes rishiriensis</name>
    <dbReference type="NCBI Taxonomy" id="1050105"/>
    <lineage>
        <taxon>Bacteria</taxon>
        <taxon>Bacillati</taxon>
        <taxon>Actinomycetota</taxon>
        <taxon>Actinomycetes</taxon>
        <taxon>Micromonosporales</taxon>
        <taxon>Micromonosporaceae</taxon>
        <taxon>Paractinoplanes</taxon>
    </lineage>
</organism>
<protein>
    <submittedName>
        <fullName evidence="1">Uncharacterized protein</fullName>
    </submittedName>
</protein>
<dbReference type="AlphaFoldDB" id="A0A919K2B3"/>
<dbReference type="RefSeq" id="WP_203781615.1">
    <property type="nucleotide sequence ID" value="NZ_BOMV01000026.1"/>
</dbReference>
<reference evidence="1" key="1">
    <citation type="submission" date="2021-01" db="EMBL/GenBank/DDBJ databases">
        <title>Whole genome shotgun sequence of Actinoplanes rishiriensis NBRC 108556.</title>
        <authorList>
            <person name="Komaki H."/>
            <person name="Tamura T."/>
        </authorList>
    </citation>
    <scope>NUCLEOTIDE SEQUENCE</scope>
    <source>
        <strain evidence="1">NBRC 108556</strain>
    </source>
</reference>
<dbReference type="EMBL" id="BOMV01000026">
    <property type="protein sequence ID" value="GIE95321.1"/>
    <property type="molecule type" value="Genomic_DNA"/>
</dbReference>
<evidence type="ECO:0000313" key="1">
    <source>
        <dbReference type="EMBL" id="GIE95321.1"/>
    </source>
</evidence>